<dbReference type="Proteomes" id="UP000466442">
    <property type="component" value="Unassembled WGS sequence"/>
</dbReference>
<gene>
    <name evidence="2" type="ORF">GE061_002505</name>
</gene>
<evidence type="ECO:0000313" key="3">
    <source>
        <dbReference type="Proteomes" id="UP000466442"/>
    </source>
</evidence>
<comment type="caution">
    <text evidence="2">The sequence shown here is derived from an EMBL/GenBank/DDBJ whole genome shotgun (WGS) entry which is preliminary data.</text>
</comment>
<protein>
    <submittedName>
        <fullName evidence="2">Uncharacterized protein</fullName>
    </submittedName>
</protein>
<reference evidence="2" key="1">
    <citation type="journal article" date="2021" name="Mol. Ecol. Resour.">
        <title>Apolygus lucorum genome provides insights into omnivorousness and mesophyll feeding.</title>
        <authorList>
            <person name="Liu Y."/>
            <person name="Liu H."/>
            <person name="Wang H."/>
            <person name="Huang T."/>
            <person name="Liu B."/>
            <person name="Yang B."/>
            <person name="Yin L."/>
            <person name="Li B."/>
            <person name="Zhang Y."/>
            <person name="Zhang S."/>
            <person name="Jiang F."/>
            <person name="Zhang X."/>
            <person name="Ren Y."/>
            <person name="Wang B."/>
            <person name="Wang S."/>
            <person name="Lu Y."/>
            <person name="Wu K."/>
            <person name="Fan W."/>
            <person name="Wang G."/>
        </authorList>
    </citation>
    <scope>NUCLEOTIDE SEQUENCE</scope>
    <source>
        <strain evidence="2">12Hb</strain>
    </source>
</reference>
<feature type="compositionally biased region" description="Basic and acidic residues" evidence="1">
    <location>
        <begin position="494"/>
        <end position="505"/>
    </location>
</feature>
<dbReference type="Gene3D" id="1.25.40.10">
    <property type="entry name" value="Tetratricopeptide repeat domain"/>
    <property type="match status" value="1"/>
</dbReference>
<feature type="compositionally biased region" description="Polar residues" evidence="1">
    <location>
        <begin position="562"/>
        <end position="583"/>
    </location>
</feature>
<dbReference type="OrthoDB" id="10545500at2759"/>
<evidence type="ECO:0000256" key="1">
    <source>
        <dbReference type="SAM" id="MobiDB-lite"/>
    </source>
</evidence>
<sequence length="602" mass="68685">MEELLRKLECHFNWNISAINESKLNLVEKFREKIEELQSLDDLSEMIWPLKLTYAFELLATDRDESVQVVEDVIEEIKEAKDGLTSEYRISYSHIAYSFKAFTLVQTQGHSAKVVDLMKRIKPIAEMTQIERSAILALKAQVLMCYGPIGTYMCVPLLRQAIQLNPEEIEFKLSLVVCMNRKRHYDMSAPYKMTWSDIEEPVSIVEQLLNHPKLSSYQRVTCEYFLATAYSDFLKTMKPFSPEHKECKLQILKSCDWIHDKSNHPQIMAFCADKFFFLENKKGKGLGVIEAALKKFPFNVGVNTKASILYKTTNDLKTAAKHAQIALEGGGFGAAWLLLRLKTELNEPFDDDEYFKKLLIFFPKTYTTQIHFQACLYYMQSKYDAVKTAIHMDMILTEDPSYDSLKSCFSHYTRSIVKPLEMAYAQIVEELKTTDHSREDVSILRKTKDKIEEFADVDSFDLTPQTASSSKRRDKPVRGKTTAPMARGAAHRAPIRDFGKDRKAPVDGPSASTTKSPMPSASKTREVAYKSEKGQIFPRRNEGTQGAPINSTNGHNHREAESNSSSTFLTKGDLNTSRGTNSKEWLLRSSGFRQYPNKEASE</sequence>
<dbReference type="AlphaFoldDB" id="A0A6A4JFU5"/>
<feature type="region of interest" description="Disordered" evidence="1">
    <location>
        <begin position="462"/>
        <end position="602"/>
    </location>
</feature>
<feature type="compositionally biased region" description="Basic and acidic residues" evidence="1">
    <location>
        <begin position="523"/>
        <end position="533"/>
    </location>
</feature>
<organism evidence="2 3">
    <name type="scientific">Apolygus lucorum</name>
    <name type="common">Small green plant bug</name>
    <name type="synonym">Lygocoris lucorum</name>
    <dbReference type="NCBI Taxonomy" id="248454"/>
    <lineage>
        <taxon>Eukaryota</taxon>
        <taxon>Metazoa</taxon>
        <taxon>Ecdysozoa</taxon>
        <taxon>Arthropoda</taxon>
        <taxon>Hexapoda</taxon>
        <taxon>Insecta</taxon>
        <taxon>Pterygota</taxon>
        <taxon>Neoptera</taxon>
        <taxon>Paraneoptera</taxon>
        <taxon>Hemiptera</taxon>
        <taxon>Heteroptera</taxon>
        <taxon>Panheteroptera</taxon>
        <taxon>Cimicomorpha</taxon>
        <taxon>Miridae</taxon>
        <taxon>Mirini</taxon>
        <taxon>Apolygus</taxon>
    </lineage>
</organism>
<keyword evidence="3" id="KW-1185">Reference proteome</keyword>
<name>A0A6A4JFU5_APOLU</name>
<accession>A0A6A4JFU5</accession>
<dbReference type="EMBL" id="WIXP02000010">
    <property type="protein sequence ID" value="KAF6204165.1"/>
    <property type="molecule type" value="Genomic_DNA"/>
</dbReference>
<feature type="compositionally biased region" description="Polar residues" evidence="1">
    <location>
        <begin position="543"/>
        <end position="554"/>
    </location>
</feature>
<dbReference type="InterPro" id="IPR011990">
    <property type="entry name" value="TPR-like_helical_dom_sf"/>
</dbReference>
<feature type="compositionally biased region" description="Polar residues" evidence="1">
    <location>
        <begin position="510"/>
        <end position="522"/>
    </location>
</feature>
<proteinExistence type="predicted"/>
<evidence type="ECO:0000313" key="2">
    <source>
        <dbReference type="EMBL" id="KAF6204165.1"/>
    </source>
</evidence>